<feature type="transmembrane region" description="Helical" evidence="1">
    <location>
        <begin position="43"/>
        <end position="69"/>
    </location>
</feature>
<evidence type="ECO:0000313" key="3">
    <source>
        <dbReference type="EMBL" id="MBF1664675.1"/>
    </source>
</evidence>
<comment type="caution">
    <text evidence="3">The sequence shown here is derived from an EMBL/GenBank/DDBJ whole genome shotgun (WGS) entry which is preliminary data.</text>
</comment>
<feature type="transmembrane region" description="Helical" evidence="1">
    <location>
        <begin position="76"/>
        <end position="100"/>
    </location>
</feature>
<dbReference type="EMBL" id="JABZXR010000070">
    <property type="protein sequence ID" value="MBF1664675.1"/>
    <property type="molecule type" value="Genomic_DNA"/>
</dbReference>
<keyword evidence="1" id="KW-1133">Transmembrane helix</keyword>
<dbReference type="Proteomes" id="UP000770330">
    <property type="component" value="Unassembled WGS sequence"/>
</dbReference>
<evidence type="ECO:0000256" key="1">
    <source>
        <dbReference type="SAM" id="Phobius"/>
    </source>
</evidence>
<organism evidence="3 4">
    <name type="scientific">Rothia mucilaginosa</name>
    <dbReference type="NCBI Taxonomy" id="43675"/>
    <lineage>
        <taxon>Bacteria</taxon>
        <taxon>Bacillati</taxon>
        <taxon>Actinomycetota</taxon>
        <taxon>Actinomycetes</taxon>
        <taxon>Micrococcales</taxon>
        <taxon>Micrococcaceae</taxon>
        <taxon>Rothia</taxon>
    </lineage>
</organism>
<protein>
    <recommendedName>
        <fullName evidence="5">Transmembrane protein</fullName>
    </recommendedName>
</protein>
<name>A0A943Z7L5_9MICC</name>
<dbReference type="EMBL" id="JABZXO010000042">
    <property type="protein sequence ID" value="MBF1658191.1"/>
    <property type="molecule type" value="Genomic_DNA"/>
</dbReference>
<feature type="transmembrane region" description="Helical" evidence="1">
    <location>
        <begin position="12"/>
        <end position="37"/>
    </location>
</feature>
<dbReference type="AlphaFoldDB" id="A0A943Z7L5"/>
<reference evidence="3" key="1">
    <citation type="submission" date="2020-04" db="EMBL/GenBank/DDBJ databases">
        <title>Deep metagenomics examines the oral microbiome during advanced dental caries in children, revealing novel taxa and co-occurrences with host molecules.</title>
        <authorList>
            <person name="Baker J.L."/>
            <person name="Morton J.T."/>
            <person name="Dinis M."/>
            <person name="Alvarez R."/>
            <person name="Tran N.C."/>
            <person name="Knight R."/>
            <person name="Edlund A."/>
        </authorList>
    </citation>
    <scope>NUCLEOTIDE SEQUENCE</scope>
    <source>
        <strain evidence="2">JCVI_39_bin.18</strain>
        <strain evidence="3">JCVI_44_bin.2</strain>
    </source>
</reference>
<keyword evidence="1" id="KW-0472">Membrane</keyword>
<dbReference type="RefSeq" id="WP_044142258.1">
    <property type="nucleotide sequence ID" value="NZ_CALUCT010000091.1"/>
</dbReference>
<evidence type="ECO:0008006" key="5">
    <source>
        <dbReference type="Google" id="ProtNLM"/>
    </source>
</evidence>
<dbReference type="GeneID" id="61436033"/>
<accession>A0A943Z7L5</accession>
<evidence type="ECO:0000313" key="4">
    <source>
        <dbReference type="Proteomes" id="UP000756427"/>
    </source>
</evidence>
<gene>
    <name evidence="2" type="ORF">HXO61_09730</name>
    <name evidence="3" type="ORF">HXO64_09100</name>
</gene>
<proteinExistence type="predicted"/>
<keyword evidence="1" id="KW-0812">Transmembrane</keyword>
<evidence type="ECO:0000313" key="2">
    <source>
        <dbReference type="EMBL" id="MBF1658191.1"/>
    </source>
</evidence>
<sequence>MARSFSRLSSSAQLLSTGVVLECVNLLLCALAVIPFADANVATALLLLLLVVGGLASSVALVCALVGLVKFRQYRVANICLAVISVVANPLVLLGLYMAAY</sequence>
<dbReference type="Proteomes" id="UP000756427">
    <property type="component" value="Unassembled WGS sequence"/>
</dbReference>